<dbReference type="GO" id="GO:0004673">
    <property type="term" value="F:protein histidine kinase activity"/>
    <property type="evidence" value="ECO:0007669"/>
    <property type="project" value="UniProtKB-EC"/>
</dbReference>
<evidence type="ECO:0000256" key="1">
    <source>
        <dbReference type="ARBA" id="ARBA00000085"/>
    </source>
</evidence>
<dbReference type="Pfam" id="PF07536">
    <property type="entry name" value="HWE_HK"/>
    <property type="match status" value="1"/>
</dbReference>
<evidence type="ECO:0000256" key="8">
    <source>
        <dbReference type="ARBA" id="ARBA00022643"/>
    </source>
</evidence>
<keyword evidence="10" id="KW-0547">Nucleotide-binding</keyword>
<dbReference type="FunFam" id="3.30.450.20:FF:000099">
    <property type="entry name" value="Sensory box sensor histidine kinase"/>
    <property type="match status" value="1"/>
</dbReference>
<accession>A0A564FRX8</accession>
<dbReference type="CDD" id="cd00130">
    <property type="entry name" value="PAS"/>
    <property type="match status" value="2"/>
</dbReference>
<evidence type="ECO:0000256" key="15">
    <source>
        <dbReference type="SAM" id="MobiDB-lite"/>
    </source>
</evidence>
<dbReference type="Gene3D" id="3.30.565.10">
    <property type="entry name" value="Histidine kinase-like ATPase, C-terminal domain"/>
    <property type="match status" value="1"/>
</dbReference>
<keyword evidence="8" id="KW-0288">FMN</keyword>
<dbReference type="InterPro" id="IPR013655">
    <property type="entry name" value="PAS_fold_3"/>
</dbReference>
<protein>
    <recommendedName>
        <fullName evidence="3">Blue-light-activated histidine kinase</fullName>
        <ecNumber evidence="2">2.7.13.3</ecNumber>
    </recommendedName>
</protein>
<proteinExistence type="predicted"/>
<evidence type="ECO:0000256" key="6">
    <source>
        <dbReference type="ARBA" id="ARBA00022606"/>
    </source>
</evidence>
<evidence type="ECO:0000256" key="2">
    <source>
        <dbReference type="ARBA" id="ARBA00012438"/>
    </source>
</evidence>
<keyword evidence="9 19" id="KW-0808">Transferase</keyword>
<dbReference type="OrthoDB" id="341208at2"/>
<evidence type="ECO:0000259" key="17">
    <source>
        <dbReference type="PROSITE" id="PS50113"/>
    </source>
</evidence>
<dbReference type="InterPro" id="IPR011102">
    <property type="entry name" value="Sig_transdc_His_kinase_HWE"/>
</dbReference>
<dbReference type="AlphaFoldDB" id="A0A564FRX8"/>
<dbReference type="EC" id="2.7.13.3" evidence="2"/>
<sequence>MAPLIPPASTLAPTSQPEPGEAERVAALHAAGILDTEPESAYDDLAQVAAYVCQAPVALVSFVDEARQWFKAEIGLGCREMPIDRSICAHAILEDELLVIPDLTVDPRTAGNPIVTGSDHFRFYAGAVIRSAAGVAFGSLCVLDRVARPEGLSPEQTATLRTLANQVSTLIEHRLSLSEIAAREAEFAASERRFRVMTAAMPQMVWTTLPDGFHDYYNDRWYEFTGVPAGSTDGEGWNGVFHAEDQERAWARWRHSLATGEPYEIEYRLRHHSGAYRWTLGRALPIRDAEGRIERWFGTCTDIDDLKRAESEARQLAAIVETSKDFIGLADEAGRTVHLNAAGLALVGLPDRAAARTLTLAEFFTPESRAAFEGAVMPAARRDGWWEGELAFRRVDTGAAVPVQFNIFPVRDSSGAKVGYGTVTRDLREAKRSEEARDLLIRELSHRIKNIFAVVGGIAALSARGNTEARPFVDAFRERLGALARAHEYVRPHTPDTAPALSGQTVLGLMRLIMAAYREDGRDRVAIAGDDAEIGERSATALALIMHEQATNAVKYGGLSTQTGTVTLAGCRAGDRYRLTWAEQGGPEVRAAPSRRGFGTVLAERSVAGQLDGVLEHDWAPGGLVMRLDVPIANLRL</sequence>
<reference evidence="18" key="3">
    <citation type="submission" date="2021-08" db="EMBL/GenBank/DDBJ databases">
        <authorList>
            <person name="Tani A."/>
            <person name="Ola A."/>
            <person name="Ogura Y."/>
            <person name="Katsura K."/>
            <person name="Hayashi T."/>
        </authorList>
    </citation>
    <scope>NUCLEOTIDE SEQUENCE</scope>
    <source>
        <strain evidence="18">DSM 22415</strain>
    </source>
</reference>
<reference evidence="18" key="2">
    <citation type="journal article" date="2021" name="Front. Microbiol.">
        <title>Comprehensive Comparative Genomics and Phenotyping of Methylobacterium Species.</title>
        <authorList>
            <person name="Alessa O."/>
            <person name="Ogura Y."/>
            <person name="Fujitani Y."/>
            <person name="Takami H."/>
            <person name="Hayashi T."/>
            <person name="Sahin N."/>
            <person name="Tani A."/>
        </authorList>
    </citation>
    <scope>NUCLEOTIDE SEQUENCE</scope>
    <source>
        <strain evidence="18">DSM 22415</strain>
    </source>
</reference>
<keyword evidence="12" id="KW-0067">ATP-binding</keyword>
<feature type="domain" description="PAS" evidence="16">
    <location>
        <begin position="312"/>
        <end position="383"/>
    </location>
</feature>
<evidence type="ECO:0000256" key="10">
    <source>
        <dbReference type="ARBA" id="ARBA00022741"/>
    </source>
</evidence>
<evidence type="ECO:0000256" key="11">
    <source>
        <dbReference type="ARBA" id="ARBA00022777"/>
    </source>
</evidence>
<keyword evidence="21" id="KW-1185">Reference proteome</keyword>
<evidence type="ECO:0000256" key="14">
    <source>
        <dbReference type="ARBA" id="ARBA00023170"/>
    </source>
</evidence>
<evidence type="ECO:0000256" key="5">
    <source>
        <dbReference type="ARBA" id="ARBA00022553"/>
    </source>
</evidence>
<keyword evidence="11 19" id="KW-0418">Kinase</keyword>
<dbReference type="InterPro" id="IPR029016">
    <property type="entry name" value="GAF-like_dom_sf"/>
</dbReference>
<dbReference type="InterPro" id="IPR001610">
    <property type="entry name" value="PAC"/>
</dbReference>
<evidence type="ECO:0000259" key="16">
    <source>
        <dbReference type="PROSITE" id="PS50112"/>
    </source>
</evidence>
<keyword evidence="13" id="KW-0157">Chromophore</keyword>
<dbReference type="InterPro" id="IPR036890">
    <property type="entry name" value="HATPase_C_sf"/>
</dbReference>
<organism evidence="19 20">
    <name type="scientific">Methylobacterium dankookense</name>
    <dbReference type="NCBI Taxonomy" id="560405"/>
    <lineage>
        <taxon>Bacteria</taxon>
        <taxon>Pseudomonadati</taxon>
        <taxon>Pseudomonadota</taxon>
        <taxon>Alphaproteobacteria</taxon>
        <taxon>Hyphomicrobiales</taxon>
        <taxon>Methylobacteriaceae</taxon>
        <taxon>Methylobacterium</taxon>
    </lineage>
</organism>
<dbReference type="SMART" id="SM00091">
    <property type="entry name" value="PAS"/>
    <property type="match status" value="2"/>
</dbReference>
<evidence type="ECO:0000256" key="7">
    <source>
        <dbReference type="ARBA" id="ARBA00022630"/>
    </source>
</evidence>
<evidence type="ECO:0000313" key="19">
    <source>
        <dbReference type="EMBL" id="VUF10480.1"/>
    </source>
</evidence>
<dbReference type="SMART" id="SM00086">
    <property type="entry name" value="PAC"/>
    <property type="match status" value="2"/>
</dbReference>
<comment type="catalytic activity">
    <reaction evidence="1">
        <text>ATP + protein L-histidine = ADP + protein N-phospho-L-histidine.</text>
        <dbReference type="EC" id="2.7.13.3"/>
    </reaction>
</comment>
<dbReference type="EMBL" id="BPQI01000130">
    <property type="protein sequence ID" value="GJD58095.1"/>
    <property type="molecule type" value="Genomic_DNA"/>
</dbReference>
<dbReference type="GO" id="GO:0009881">
    <property type="term" value="F:photoreceptor activity"/>
    <property type="evidence" value="ECO:0007669"/>
    <property type="project" value="UniProtKB-KW"/>
</dbReference>
<dbReference type="Proteomes" id="UP001055303">
    <property type="component" value="Unassembled WGS sequence"/>
</dbReference>
<dbReference type="InterPro" id="IPR013656">
    <property type="entry name" value="PAS_4"/>
</dbReference>
<keyword evidence="5" id="KW-0597">Phosphoprotein</keyword>
<keyword evidence="4" id="KW-0600">Photoreceptor protein</keyword>
<dbReference type="RefSeq" id="WP_144758763.1">
    <property type="nucleotide sequence ID" value="NZ_BPQI01000130.1"/>
</dbReference>
<feature type="domain" description="PAC" evidence="17">
    <location>
        <begin position="386"/>
        <end position="439"/>
    </location>
</feature>
<reference evidence="19 20" key="1">
    <citation type="submission" date="2019-06" db="EMBL/GenBank/DDBJ databases">
        <authorList>
            <person name="Rodrigo-Torres L."/>
            <person name="Arahal R. D."/>
            <person name="Lucena T."/>
        </authorList>
    </citation>
    <scope>NUCLEOTIDE SEQUENCE [LARGE SCALE GENOMIC DNA]</scope>
    <source>
        <strain evidence="19 20">SW08-7</strain>
    </source>
</reference>
<dbReference type="PROSITE" id="PS50113">
    <property type="entry name" value="PAC"/>
    <property type="match status" value="2"/>
</dbReference>
<evidence type="ECO:0000313" key="21">
    <source>
        <dbReference type="Proteomes" id="UP001055303"/>
    </source>
</evidence>
<evidence type="ECO:0000313" key="20">
    <source>
        <dbReference type="Proteomes" id="UP000401717"/>
    </source>
</evidence>
<dbReference type="Gene3D" id="3.30.450.40">
    <property type="match status" value="1"/>
</dbReference>
<evidence type="ECO:0000256" key="4">
    <source>
        <dbReference type="ARBA" id="ARBA00022543"/>
    </source>
</evidence>
<dbReference type="InterPro" id="IPR000014">
    <property type="entry name" value="PAS"/>
</dbReference>
<feature type="region of interest" description="Disordered" evidence="15">
    <location>
        <begin position="1"/>
        <end position="21"/>
    </location>
</feature>
<evidence type="ECO:0000256" key="12">
    <source>
        <dbReference type="ARBA" id="ARBA00022840"/>
    </source>
</evidence>
<dbReference type="InterPro" id="IPR003018">
    <property type="entry name" value="GAF"/>
</dbReference>
<dbReference type="Proteomes" id="UP000401717">
    <property type="component" value="Unassembled WGS sequence"/>
</dbReference>
<dbReference type="PROSITE" id="PS50112">
    <property type="entry name" value="PAS"/>
    <property type="match status" value="1"/>
</dbReference>
<keyword evidence="6" id="KW-0716">Sensory transduction</keyword>
<gene>
    <name evidence="18" type="ORF">IFDJLNFL_4010</name>
    <name evidence="19" type="ORF">MTDSW087_00147</name>
</gene>
<feature type="domain" description="PAC" evidence="17">
    <location>
        <begin position="263"/>
        <end position="315"/>
    </location>
</feature>
<evidence type="ECO:0000256" key="9">
    <source>
        <dbReference type="ARBA" id="ARBA00022679"/>
    </source>
</evidence>
<keyword evidence="14" id="KW-0675">Receptor</keyword>
<evidence type="ECO:0000313" key="18">
    <source>
        <dbReference type="EMBL" id="GJD58095.1"/>
    </source>
</evidence>
<evidence type="ECO:0000256" key="3">
    <source>
        <dbReference type="ARBA" id="ARBA00021740"/>
    </source>
</evidence>
<dbReference type="Pfam" id="PF08448">
    <property type="entry name" value="PAS_4"/>
    <property type="match status" value="1"/>
</dbReference>
<dbReference type="InterPro" id="IPR035965">
    <property type="entry name" value="PAS-like_dom_sf"/>
</dbReference>
<dbReference type="SMART" id="SM00911">
    <property type="entry name" value="HWE_HK"/>
    <property type="match status" value="1"/>
</dbReference>
<dbReference type="Gene3D" id="3.30.450.20">
    <property type="entry name" value="PAS domain"/>
    <property type="match status" value="2"/>
</dbReference>
<dbReference type="SUPFAM" id="SSF55785">
    <property type="entry name" value="PYP-like sensor domain (PAS domain)"/>
    <property type="match status" value="2"/>
</dbReference>
<dbReference type="SUPFAM" id="SSF55781">
    <property type="entry name" value="GAF domain-like"/>
    <property type="match status" value="1"/>
</dbReference>
<dbReference type="PANTHER" id="PTHR43102:SF2">
    <property type="entry name" value="GAF DOMAIN-CONTAINING PROTEIN"/>
    <property type="match status" value="1"/>
</dbReference>
<dbReference type="InterPro" id="IPR000700">
    <property type="entry name" value="PAS-assoc_C"/>
</dbReference>
<name>A0A564FRX8_9HYPH</name>
<dbReference type="Pfam" id="PF08447">
    <property type="entry name" value="PAS_3"/>
    <property type="match status" value="1"/>
</dbReference>
<dbReference type="EMBL" id="CABFVH010000001">
    <property type="protein sequence ID" value="VUF10480.1"/>
    <property type="molecule type" value="Genomic_DNA"/>
</dbReference>
<dbReference type="PANTHER" id="PTHR43102">
    <property type="entry name" value="SLR1143 PROTEIN"/>
    <property type="match status" value="1"/>
</dbReference>
<keyword evidence="7" id="KW-0285">Flavoprotein</keyword>
<dbReference type="GO" id="GO:0005524">
    <property type="term" value="F:ATP binding"/>
    <property type="evidence" value="ECO:0007669"/>
    <property type="project" value="UniProtKB-KW"/>
</dbReference>
<evidence type="ECO:0000256" key="13">
    <source>
        <dbReference type="ARBA" id="ARBA00022991"/>
    </source>
</evidence>
<dbReference type="SMART" id="SM00065">
    <property type="entry name" value="GAF"/>
    <property type="match status" value="1"/>
</dbReference>
<dbReference type="NCBIfam" id="TIGR00229">
    <property type="entry name" value="sensory_box"/>
    <property type="match status" value="2"/>
</dbReference>